<dbReference type="AlphaFoldDB" id="A0A8X6GK91"/>
<comment type="caution">
    <text evidence="1">The sequence shown here is derived from an EMBL/GenBank/DDBJ whole genome shotgun (WGS) entry which is preliminary data.</text>
</comment>
<accession>A0A8X6GK91</accession>
<gene>
    <name evidence="1" type="ORF">TNCT_32041</name>
</gene>
<evidence type="ECO:0000313" key="1">
    <source>
        <dbReference type="EMBL" id="GFR06077.1"/>
    </source>
</evidence>
<organism evidence="1 2">
    <name type="scientific">Trichonephila clavata</name>
    <name type="common">Joro spider</name>
    <name type="synonym">Nephila clavata</name>
    <dbReference type="NCBI Taxonomy" id="2740835"/>
    <lineage>
        <taxon>Eukaryota</taxon>
        <taxon>Metazoa</taxon>
        <taxon>Ecdysozoa</taxon>
        <taxon>Arthropoda</taxon>
        <taxon>Chelicerata</taxon>
        <taxon>Arachnida</taxon>
        <taxon>Araneae</taxon>
        <taxon>Araneomorphae</taxon>
        <taxon>Entelegynae</taxon>
        <taxon>Araneoidea</taxon>
        <taxon>Nephilidae</taxon>
        <taxon>Trichonephila</taxon>
    </lineage>
</organism>
<name>A0A8X6GK91_TRICU</name>
<keyword evidence="2" id="KW-1185">Reference proteome</keyword>
<dbReference type="EMBL" id="BMAO01035804">
    <property type="protein sequence ID" value="GFR06077.1"/>
    <property type="molecule type" value="Genomic_DNA"/>
</dbReference>
<sequence length="553" mass="59746">MAHDQQLDMDLSPASPFSTSSIMTAPIPCEEFVTMKDLFSPISGTCLKDGTLWDYEKLCIVYEILIDSKHASLKKNILKQSAAQKKGLNFFNLRDESLQSITYSSEMDNEPCKQRTDAELLTSEVTEGFKESSLETDLGIQKSTGTLDGNKSETLLLQVISILESLDSDITNSLKISRKDMYLPKIPGLRSRCNSITEEETGTVAESALSITVEETGTVAESALSITEEETGTVAESALSITEEETGTVAESALSITEEETGTVAESALLTTAEETGTVAESALSTTAEETGTVAESALSTTAEETGTVAESALSTTAEETGTVAESALSTTAEETGTVAESALSTTAEETGTVAESALSTSAEGMGTVAESALLTSAEGTGTVAESALSTSPEKIGTTAKKNTIENSTVSACFTCLYFGQMDNIYKMQQGLLVIRRDLGNIVKELLVHCNSFKSCACTDIEYVLDEFNDILKEREDMEKDFEQGEFFQLISSDAIGAIRLSSQMMYYKYLLLENDKYIQTFKLAQFLMTRLMRGRICLQKEEASSCEMKEMQ</sequence>
<dbReference type="Proteomes" id="UP000887116">
    <property type="component" value="Unassembled WGS sequence"/>
</dbReference>
<reference evidence="1" key="1">
    <citation type="submission" date="2020-07" db="EMBL/GenBank/DDBJ databases">
        <title>Multicomponent nature underlies the extraordinary mechanical properties of spider dragline silk.</title>
        <authorList>
            <person name="Kono N."/>
            <person name="Nakamura H."/>
            <person name="Mori M."/>
            <person name="Yoshida Y."/>
            <person name="Ohtoshi R."/>
            <person name="Malay A.D."/>
            <person name="Moran D.A.P."/>
            <person name="Tomita M."/>
            <person name="Numata K."/>
            <person name="Arakawa K."/>
        </authorList>
    </citation>
    <scope>NUCLEOTIDE SEQUENCE</scope>
</reference>
<protein>
    <submittedName>
        <fullName evidence="1">Uncharacterized protein</fullName>
    </submittedName>
</protein>
<evidence type="ECO:0000313" key="2">
    <source>
        <dbReference type="Proteomes" id="UP000887116"/>
    </source>
</evidence>
<proteinExistence type="predicted"/>